<sequence>MTDPYTEGQKLQQAALAQTGQDSFINGLAWDNQNNLSVADQEKLALYKNAADYAKARHIALGTALTDDQVKALDAPMLWYVEQAVPDTRCTRSTIWLNCR</sequence>
<dbReference type="KEGG" id="cpau:EHF44_16450"/>
<evidence type="ECO:0000313" key="1">
    <source>
        <dbReference type="EMBL" id="AZG14882.1"/>
    </source>
</evidence>
<dbReference type="EMBL" id="CP033969">
    <property type="protein sequence ID" value="AZG14882.1"/>
    <property type="molecule type" value="Genomic_DNA"/>
</dbReference>
<protein>
    <submittedName>
        <fullName evidence="1">Uncharacterized protein</fullName>
    </submittedName>
</protein>
<gene>
    <name evidence="1" type="ORF">EHF44_16450</name>
</gene>
<proteinExistence type="predicted"/>
<dbReference type="Proteomes" id="UP000270411">
    <property type="component" value="Chromosome 1"/>
</dbReference>
<dbReference type="AlphaFoldDB" id="A0A3G8H5R8"/>
<accession>A0A3G8H5R8</accession>
<evidence type="ECO:0000313" key="2">
    <source>
        <dbReference type="Proteomes" id="UP000270411"/>
    </source>
</evidence>
<name>A0A3G8H5R8_9BURK</name>
<dbReference type="OrthoDB" id="8971155at2"/>
<reference evidence="2" key="1">
    <citation type="submission" date="2018-11" db="EMBL/GenBank/DDBJ databases">
        <title>FDA dAtabase for Regulatory Grade micrObial Sequences (FDA-ARGOS): Supporting development and validation of Infectious Disease Dx tests.</title>
        <authorList>
            <person name="Goldberg B."/>
            <person name="Campos J."/>
            <person name="Tallon L."/>
            <person name="Sadzewicz L."/>
            <person name="Zhao X."/>
            <person name="Vavikolanu K."/>
            <person name="Mehta A."/>
            <person name="Aluvathingal J."/>
            <person name="Nadendla S."/>
            <person name="Geyer C."/>
            <person name="Nandy P."/>
            <person name="Yan Y."/>
            <person name="Sichtig H."/>
        </authorList>
    </citation>
    <scope>NUCLEOTIDE SEQUENCE [LARGE SCALE GENOMIC DNA]</scope>
    <source>
        <strain evidence="2">FDAARGOS_614</strain>
    </source>
</reference>
<organism evidence="1 2">
    <name type="scientific">Cupriavidus pauculus</name>
    <dbReference type="NCBI Taxonomy" id="82633"/>
    <lineage>
        <taxon>Bacteria</taxon>
        <taxon>Pseudomonadati</taxon>
        <taxon>Pseudomonadota</taxon>
        <taxon>Betaproteobacteria</taxon>
        <taxon>Burkholderiales</taxon>
        <taxon>Burkholderiaceae</taxon>
        <taxon>Cupriavidus</taxon>
    </lineage>
</organism>